<evidence type="ECO:0000259" key="2">
    <source>
        <dbReference type="Pfam" id="PF23892"/>
    </source>
</evidence>
<dbReference type="InParanoid" id="A0A330LB81"/>
<dbReference type="AlphaFoldDB" id="A0A330LB81"/>
<dbReference type="RefSeq" id="WP_121990707.1">
    <property type="nucleotide sequence ID" value="NZ_OUNR01000020.1"/>
</dbReference>
<dbReference type="InterPro" id="IPR056412">
    <property type="entry name" value="Ig_CycH"/>
</dbReference>
<evidence type="ECO:0000313" key="4">
    <source>
        <dbReference type="Proteomes" id="UP000248168"/>
    </source>
</evidence>
<proteinExistence type="predicted"/>
<gene>
    <name evidence="3" type="ORF">NITLEN_70144</name>
</gene>
<organism evidence="3 4">
    <name type="scientific">Nitrospira lenta</name>
    <dbReference type="NCBI Taxonomy" id="1436998"/>
    <lineage>
        <taxon>Bacteria</taxon>
        <taxon>Pseudomonadati</taxon>
        <taxon>Nitrospirota</taxon>
        <taxon>Nitrospiria</taxon>
        <taxon>Nitrospirales</taxon>
        <taxon>Nitrospiraceae</taxon>
        <taxon>Nitrospira</taxon>
    </lineage>
</organism>
<dbReference type="Pfam" id="PF23892">
    <property type="entry name" value="Ig_CycH"/>
    <property type="match status" value="1"/>
</dbReference>
<feature type="region of interest" description="Disordered" evidence="1">
    <location>
        <begin position="116"/>
        <end position="138"/>
    </location>
</feature>
<dbReference type="OrthoDB" id="9776053at2"/>
<protein>
    <recommendedName>
        <fullName evidence="2">Cytochrome c-type biogenesis protein H Ig-like domain-containing protein</fullName>
    </recommendedName>
</protein>
<sequence>MAGMSGQALGMAGTIIGLAALAAWLGLAHSCDPATGEPVVAGRVTIAPNLADQVKPTDVLFVIVKRPQGPPRPIAAKRIDHPTFPASFEITNADVMVEGSELRGMVDIVARLDRDGQAGPAQPGDIEGRYAKNPTLPGGRDFEIVLDSVK</sequence>
<feature type="domain" description="Cytochrome c-type biogenesis protein H Ig-like" evidence="2">
    <location>
        <begin position="42"/>
        <end position="133"/>
    </location>
</feature>
<name>A0A330LB81_9BACT</name>
<reference evidence="4" key="1">
    <citation type="submission" date="2018-04" db="EMBL/GenBank/DDBJ databases">
        <authorList>
            <person name="Lucker S."/>
            <person name="Sakoula D."/>
        </authorList>
    </citation>
    <scope>NUCLEOTIDE SEQUENCE [LARGE SCALE GENOMIC DNA]</scope>
</reference>
<dbReference type="EMBL" id="OUNR01000020">
    <property type="protein sequence ID" value="SPP66554.1"/>
    <property type="molecule type" value="Genomic_DNA"/>
</dbReference>
<evidence type="ECO:0000313" key="3">
    <source>
        <dbReference type="EMBL" id="SPP66554.1"/>
    </source>
</evidence>
<keyword evidence="4" id="KW-1185">Reference proteome</keyword>
<dbReference type="Proteomes" id="UP000248168">
    <property type="component" value="Unassembled WGS sequence"/>
</dbReference>
<accession>A0A330LB81</accession>
<evidence type="ECO:0000256" key="1">
    <source>
        <dbReference type="SAM" id="MobiDB-lite"/>
    </source>
</evidence>